<dbReference type="Pfam" id="PF00534">
    <property type="entry name" value="Glycos_transf_1"/>
    <property type="match status" value="1"/>
</dbReference>
<dbReference type="OrthoDB" id="9768685at2"/>
<dbReference type="CDD" id="cd03825">
    <property type="entry name" value="GT4_WcaC-like"/>
    <property type="match status" value="1"/>
</dbReference>
<evidence type="ECO:0000313" key="3">
    <source>
        <dbReference type="Proteomes" id="UP000029525"/>
    </source>
</evidence>
<protein>
    <submittedName>
        <fullName evidence="2">Glycosyl transferase</fullName>
    </submittedName>
</protein>
<reference evidence="2 3" key="1">
    <citation type="submission" date="2014-07" db="EMBL/GenBank/DDBJ databases">
        <authorList>
            <person name="McCorrison J."/>
            <person name="Sanka R."/>
            <person name="Torralba M."/>
            <person name="Gillis M."/>
            <person name="Haft D.H."/>
            <person name="Methe B."/>
            <person name="Sutton G."/>
            <person name="Nelson K.E."/>
        </authorList>
    </citation>
    <scope>NUCLEOTIDE SEQUENCE [LARGE SCALE GENOMIC DNA]</scope>
    <source>
        <strain evidence="2 3">DNF00320</strain>
    </source>
</reference>
<dbReference type="PANTHER" id="PTHR12526">
    <property type="entry name" value="GLYCOSYLTRANSFERASE"/>
    <property type="match status" value="1"/>
</dbReference>
<organism evidence="2 3">
    <name type="scientific">Prevotella bivia DNF00320</name>
    <dbReference type="NCBI Taxonomy" id="1401068"/>
    <lineage>
        <taxon>Bacteria</taxon>
        <taxon>Pseudomonadati</taxon>
        <taxon>Bacteroidota</taxon>
        <taxon>Bacteroidia</taxon>
        <taxon>Bacteroidales</taxon>
        <taxon>Prevotellaceae</taxon>
        <taxon>Prevotella</taxon>
    </lineage>
</organism>
<feature type="domain" description="Glycosyl transferase family 1" evidence="1">
    <location>
        <begin position="227"/>
        <end position="384"/>
    </location>
</feature>
<dbReference type="AlphaFoldDB" id="A0A096CL11"/>
<dbReference type="PANTHER" id="PTHR12526:SF637">
    <property type="entry name" value="GLYCOSYLTRANSFERASE EPSF-RELATED"/>
    <property type="match status" value="1"/>
</dbReference>
<dbReference type="RefSeq" id="WP_036865647.1">
    <property type="nucleotide sequence ID" value="NZ_JRNQ01000001.1"/>
</dbReference>
<dbReference type="Proteomes" id="UP000029525">
    <property type="component" value="Unassembled WGS sequence"/>
</dbReference>
<name>A0A096CL11_9BACT</name>
<dbReference type="Gene3D" id="3.40.50.2000">
    <property type="entry name" value="Glycogen Phosphorylase B"/>
    <property type="match status" value="2"/>
</dbReference>
<dbReference type="SUPFAM" id="SSF53756">
    <property type="entry name" value="UDP-Glycosyltransferase/glycogen phosphorylase"/>
    <property type="match status" value="1"/>
</dbReference>
<dbReference type="EMBL" id="JRNQ01000001">
    <property type="protein sequence ID" value="KGF45989.1"/>
    <property type="molecule type" value="Genomic_DNA"/>
</dbReference>
<dbReference type="GO" id="GO:0016757">
    <property type="term" value="F:glycosyltransferase activity"/>
    <property type="evidence" value="ECO:0007669"/>
    <property type="project" value="InterPro"/>
</dbReference>
<evidence type="ECO:0000259" key="1">
    <source>
        <dbReference type="Pfam" id="PF00534"/>
    </source>
</evidence>
<gene>
    <name evidence="2" type="ORF">HMPREF0647_00065</name>
</gene>
<proteinExistence type="predicted"/>
<sequence>MRILIVNTSEQTGGAAVAANRLLNALNKQGVKAKMLVREKETDKLTVVGLRKSWRTKWHFLWERLCIYAKLHFNKQHLFEIDIANSGVDITKLPEFKEADVIHLSWINQGMLSLDGIQKIIKSGKAIIWTMHDLWPATAICHYARGCKYYEDGCHNCSLLPYGGSNNDLAATVWNKKSKVYDRGHIYFVTCSRWLCREAKRSKLLKEHAVQSIPNPIDTTIFLPQDKYEARKKLGIPTDKNVILFVSQRVTDTRKGMELFIEAIEQISKEHPAMKENTCITILGGHAEEIANKLALPTYPLGYVADQEKIRDVYNAANVFVLPSLEDNLPNTIMEAMACGIPCVSFKVGGIPEMIDHLENGYVAKERNAADLAKGIHWVLSDADYLHLSTSAVGKVQHTYSERNVAEQYINVYYEALAYKNYKL</sequence>
<comment type="caution">
    <text evidence="2">The sequence shown here is derived from an EMBL/GenBank/DDBJ whole genome shotgun (WGS) entry which is preliminary data.</text>
</comment>
<evidence type="ECO:0000313" key="2">
    <source>
        <dbReference type="EMBL" id="KGF45989.1"/>
    </source>
</evidence>
<dbReference type="InterPro" id="IPR001296">
    <property type="entry name" value="Glyco_trans_1"/>
</dbReference>
<accession>A0A096CL11</accession>
<keyword evidence="2" id="KW-0808">Transferase</keyword>